<feature type="region of interest" description="Disordered" evidence="1">
    <location>
        <begin position="217"/>
        <end position="257"/>
    </location>
</feature>
<dbReference type="EMBL" id="PKMF04000429">
    <property type="protein sequence ID" value="KAK7832220.1"/>
    <property type="molecule type" value="Genomic_DNA"/>
</dbReference>
<comment type="caution">
    <text evidence="2">The sequence shown here is derived from an EMBL/GenBank/DDBJ whole genome shotgun (WGS) entry which is preliminary data.</text>
</comment>
<protein>
    <submittedName>
        <fullName evidence="2">Uncharacterized protein</fullName>
    </submittedName>
</protein>
<evidence type="ECO:0000256" key="1">
    <source>
        <dbReference type="SAM" id="MobiDB-lite"/>
    </source>
</evidence>
<evidence type="ECO:0000313" key="3">
    <source>
        <dbReference type="Proteomes" id="UP000237347"/>
    </source>
</evidence>
<sequence length="257" mass="30083">FIEKKIPQEITIKFHQNITRPWIPFSKYPKEQLNMLYELYKEAQFEADDLVLEREVFDEHVKRHYPDWMWHLREECVKNEIPRDEWYKHPPDDGEIVNDSQIFFEVTRPPTRGHVLGMGVSVKPRDMYGPSSSSQCSKRCQVDRLKEKEDFELHLKEVQDKSSAKKMELQGPINRLKEETPLIIANVSKKMGLISMQEPTTQGLLFILIKILQNNARGGNQNVNENTEDVSEEEDDSEEENTDSDGSRKENTDSDDD</sequence>
<accession>A0AAW0JZ09</accession>
<feature type="non-terminal residue" evidence="2">
    <location>
        <position position="1"/>
    </location>
</feature>
<proteinExistence type="predicted"/>
<organism evidence="2 3">
    <name type="scientific">Quercus suber</name>
    <name type="common">Cork oak</name>
    <dbReference type="NCBI Taxonomy" id="58331"/>
    <lineage>
        <taxon>Eukaryota</taxon>
        <taxon>Viridiplantae</taxon>
        <taxon>Streptophyta</taxon>
        <taxon>Embryophyta</taxon>
        <taxon>Tracheophyta</taxon>
        <taxon>Spermatophyta</taxon>
        <taxon>Magnoliopsida</taxon>
        <taxon>eudicotyledons</taxon>
        <taxon>Gunneridae</taxon>
        <taxon>Pentapetalae</taxon>
        <taxon>rosids</taxon>
        <taxon>fabids</taxon>
        <taxon>Fagales</taxon>
        <taxon>Fagaceae</taxon>
        <taxon>Quercus</taxon>
    </lineage>
</organism>
<dbReference type="AlphaFoldDB" id="A0AAW0JZ09"/>
<keyword evidence="3" id="KW-1185">Reference proteome</keyword>
<gene>
    <name evidence="2" type="ORF">CFP56_026701</name>
</gene>
<dbReference type="Proteomes" id="UP000237347">
    <property type="component" value="Unassembled WGS sequence"/>
</dbReference>
<feature type="compositionally biased region" description="Basic and acidic residues" evidence="1">
    <location>
        <begin position="245"/>
        <end position="257"/>
    </location>
</feature>
<reference evidence="2 3" key="1">
    <citation type="journal article" date="2018" name="Sci. Data">
        <title>The draft genome sequence of cork oak.</title>
        <authorList>
            <person name="Ramos A.M."/>
            <person name="Usie A."/>
            <person name="Barbosa P."/>
            <person name="Barros P.M."/>
            <person name="Capote T."/>
            <person name="Chaves I."/>
            <person name="Simoes F."/>
            <person name="Abreu I."/>
            <person name="Carrasquinho I."/>
            <person name="Faro C."/>
            <person name="Guimaraes J.B."/>
            <person name="Mendonca D."/>
            <person name="Nobrega F."/>
            <person name="Rodrigues L."/>
            <person name="Saibo N.J.M."/>
            <person name="Varela M.C."/>
            <person name="Egas C."/>
            <person name="Matos J."/>
            <person name="Miguel C.M."/>
            <person name="Oliveira M.M."/>
            <person name="Ricardo C.P."/>
            <person name="Goncalves S."/>
        </authorList>
    </citation>
    <scope>NUCLEOTIDE SEQUENCE [LARGE SCALE GENOMIC DNA]</scope>
    <source>
        <strain evidence="3">cv. HL8</strain>
    </source>
</reference>
<evidence type="ECO:0000313" key="2">
    <source>
        <dbReference type="EMBL" id="KAK7832220.1"/>
    </source>
</evidence>
<feature type="compositionally biased region" description="Acidic residues" evidence="1">
    <location>
        <begin position="226"/>
        <end position="243"/>
    </location>
</feature>
<name>A0AAW0JZ09_QUESU</name>